<keyword evidence="11" id="KW-1185">Reference proteome</keyword>
<gene>
    <name evidence="10" type="ORF">GDO86_015941</name>
</gene>
<keyword evidence="3 8" id="KW-0732">Signal</keyword>
<organism evidence="10 11">
    <name type="scientific">Hymenochirus boettgeri</name>
    <name type="common">Congo dwarf clawed frog</name>
    <dbReference type="NCBI Taxonomy" id="247094"/>
    <lineage>
        <taxon>Eukaryota</taxon>
        <taxon>Metazoa</taxon>
        <taxon>Chordata</taxon>
        <taxon>Craniata</taxon>
        <taxon>Vertebrata</taxon>
        <taxon>Euteleostomi</taxon>
        <taxon>Amphibia</taxon>
        <taxon>Batrachia</taxon>
        <taxon>Anura</taxon>
        <taxon>Pipoidea</taxon>
        <taxon>Pipidae</taxon>
        <taxon>Pipinae</taxon>
        <taxon>Hymenochirus</taxon>
    </lineage>
</organism>
<dbReference type="OrthoDB" id="671595at2759"/>
<reference evidence="10" key="1">
    <citation type="thesis" date="2020" institute="ProQuest LLC" country="789 East Eisenhower Parkway, Ann Arbor, MI, USA">
        <title>Comparative Genomics and Chromosome Evolution.</title>
        <authorList>
            <person name="Mudd A.B."/>
        </authorList>
    </citation>
    <scope>NUCLEOTIDE SEQUENCE</scope>
    <source>
        <strain evidence="10">Female2</strain>
        <tissue evidence="10">Blood</tissue>
    </source>
</reference>
<evidence type="ECO:0000256" key="2">
    <source>
        <dbReference type="ARBA" id="ARBA00022690"/>
    </source>
</evidence>
<dbReference type="InterPro" id="IPR042178">
    <property type="entry name" value="Serpin_sf_1"/>
</dbReference>
<comment type="caution">
    <text evidence="10">The sequence shown here is derived from an EMBL/GenBank/DDBJ whole genome shotgun (WGS) entry which is preliminary data.</text>
</comment>
<feature type="signal peptide" evidence="8">
    <location>
        <begin position="1"/>
        <end position="19"/>
    </location>
</feature>
<evidence type="ECO:0000256" key="3">
    <source>
        <dbReference type="ARBA" id="ARBA00022729"/>
    </source>
</evidence>
<accession>A0A8T2JYG1</accession>
<dbReference type="FunFam" id="2.10.310.10:FF:000001">
    <property type="entry name" value="Serpin family A member 1"/>
    <property type="match status" value="1"/>
</dbReference>
<evidence type="ECO:0000313" key="11">
    <source>
        <dbReference type="Proteomes" id="UP000812440"/>
    </source>
</evidence>
<dbReference type="AlphaFoldDB" id="A0A8T2JYG1"/>
<feature type="chain" id="PRO_5035934068" description="Serpin domain-containing protein" evidence="8">
    <location>
        <begin position="20"/>
        <end position="430"/>
    </location>
</feature>
<evidence type="ECO:0000256" key="7">
    <source>
        <dbReference type="SAM" id="MobiDB-lite"/>
    </source>
</evidence>
<dbReference type="PANTHER" id="PTHR11461:SF165">
    <property type="entry name" value="ALPHA-1-ANTITRYPSIN"/>
    <property type="match status" value="1"/>
</dbReference>
<keyword evidence="2" id="KW-0646">Protease inhibitor</keyword>
<evidence type="ECO:0000259" key="9">
    <source>
        <dbReference type="SMART" id="SM00093"/>
    </source>
</evidence>
<sequence length="430" mass="48641">MRGFFLLISITLLCAGTFADHHSHDKGNDQKDHDHKDHDHHHGKEDDDDHHHHSAEAMGCHKLSPFNSKFAFKLFKQVAAENPSENIFFSPVSISTAFAMLSLGAKGATLSQILEGLNFNVSKISEEEIHTGFQHLLHMLNDPHSELQLDSGNALFMDNNLKPLQKFLEDVKTYYESEVFSTDFQNSDTATKLINGYVDKKTRGNIPEVLDSVNPNTILILINYIYFKAKWLTPFEPKQTKDRDFHVDNETVVTVPMMHKNGRFNVAYDKELGCTVVEIPYQGNATAIFILPDEGKLQHVEEVLDPSTVKSWKKLFHYQFIDLNIPKFSVSATLDLKAELEKMGVTDLFSEKSDLSGILESTPLHVTKAIHKAVLNVHERGTEAAGVTVLEVMPYRAPPRIIFNHPFLLLILENDMESILFLGKILNPQK</sequence>
<feature type="region of interest" description="Disordered" evidence="7">
    <location>
        <begin position="23"/>
        <end position="54"/>
    </location>
</feature>
<dbReference type="SUPFAM" id="SSF56574">
    <property type="entry name" value="Serpins"/>
    <property type="match status" value="1"/>
</dbReference>
<dbReference type="InterPro" id="IPR036186">
    <property type="entry name" value="Serpin_sf"/>
</dbReference>
<evidence type="ECO:0000256" key="8">
    <source>
        <dbReference type="SAM" id="SignalP"/>
    </source>
</evidence>
<evidence type="ECO:0000256" key="1">
    <source>
        <dbReference type="ARBA" id="ARBA00009500"/>
    </source>
</evidence>
<dbReference type="FunFam" id="3.30.497.10:FF:000001">
    <property type="entry name" value="Serine protease inhibitor"/>
    <property type="match status" value="1"/>
</dbReference>
<protein>
    <recommendedName>
        <fullName evidence="9">Serpin domain-containing protein</fullName>
    </recommendedName>
</protein>
<keyword evidence="4" id="KW-0722">Serine protease inhibitor</keyword>
<comment type="similarity">
    <text evidence="1 6">Belongs to the serpin family.</text>
</comment>
<dbReference type="Gene3D" id="3.30.497.10">
    <property type="entry name" value="Antithrombin, subunit I, domain 2"/>
    <property type="match status" value="1"/>
</dbReference>
<evidence type="ECO:0000256" key="6">
    <source>
        <dbReference type="RuleBase" id="RU000411"/>
    </source>
</evidence>
<dbReference type="InterPro" id="IPR000215">
    <property type="entry name" value="Serpin_fam"/>
</dbReference>
<dbReference type="Pfam" id="PF00079">
    <property type="entry name" value="Serpin"/>
    <property type="match status" value="1"/>
</dbReference>
<feature type="domain" description="Serpin" evidence="9">
    <location>
        <begin position="72"/>
        <end position="428"/>
    </location>
</feature>
<dbReference type="EMBL" id="JAACNH010000003">
    <property type="protein sequence ID" value="KAG8449078.1"/>
    <property type="molecule type" value="Genomic_DNA"/>
</dbReference>
<dbReference type="InterPro" id="IPR023796">
    <property type="entry name" value="Serpin_dom"/>
</dbReference>
<proteinExistence type="inferred from homology"/>
<dbReference type="Gene3D" id="2.10.310.10">
    <property type="entry name" value="Serpins superfamily"/>
    <property type="match status" value="1"/>
</dbReference>
<dbReference type="SMART" id="SM00093">
    <property type="entry name" value="SERPIN"/>
    <property type="match status" value="1"/>
</dbReference>
<dbReference type="InterPro" id="IPR042185">
    <property type="entry name" value="Serpin_sf_2"/>
</dbReference>
<dbReference type="PANTHER" id="PTHR11461">
    <property type="entry name" value="SERINE PROTEASE INHIBITOR, SERPIN"/>
    <property type="match status" value="1"/>
</dbReference>
<dbReference type="GO" id="GO:0005615">
    <property type="term" value="C:extracellular space"/>
    <property type="evidence" value="ECO:0007669"/>
    <property type="project" value="InterPro"/>
</dbReference>
<dbReference type="FunFam" id="2.30.39.10:FF:000003">
    <property type="entry name" value="alpha-1-antitrypsin isoform X1"/>
    <property type="match status" value="1"/>
</dbReference>
<evidence type="ECO:0000256" key="4">
    <source>
        <dbReference type="ARBA" id="ARBA00022900"/>
    </source>
</evidence>
<dbReference type="InterPro" id="IPR023795">
    <property type="entry name" value="Serpin_CS"/>
</dbReference>
<evidence type="ECO:0000256" key="5">
    <source>
        <dbReference type="ARBA" id="ARBA00023180"/>
    </source>
</evidence>
<name>A0A8T2JYG1_9PIPI</name>
<dbReference type="GO" id="GO:0004867">
    <property type="term" value="F:serine-type endopeptidase inhibitor activity"/>
    <property type="evidence" value="ECO:0007669"/>
    <property type="project" value="UniProtKB-KW"/>
</dbReference>
<dbReference type="Gene3D" id="2.30.39.10">
    <property type="entry name" value="Alpha-1-antitrypsin, domain 1"/>
    <property type="match status" value="1"/>
</dbReference>
<dbReference type="PRINTS" id="PR00780">
    <property type="entry name" value="LEUSERPINII"/>
</dbReference>
<keyword evidence="5" id="KW-0325">Glycoprotein</keyword>
<dbReference type="Proteomes" id="UP000812440">
    <property type="component" value="Chromosome 8_10"/>
</dbReference>
<dbReference type="PROSITE" id="PS00284">
    <property type="entry name" value="SERPIN"/>
    <property type="match status" value="1"/>
</dbReference>
<evidence type="ECO:0000313" key="10">
    <source>
        <dbReference type="EMBL" id="KAG8449078.1"/>
    </source>
</evidence>